<dbReference type="OrthoDB" id="2017405at2759"/>
<organism evidence="1 2">
    <name type="scientific">Rhizopogon vesiculosus</name>
    <dbReference type="NCBI Taxonomy" id="180088"/>
    <lineage>
        <taxon>Eukaryota</taxon>
        <taxon>Fungi</taxon>
        <taxon>Dikarya</taxon>
        <taxon>Basidiomycota</taxon>
        <taxon>Agaricomycotina</taxon>
        <taxon>Agaricomycetes</taxon>
        <taxon>Agaricomycetidae</taxon>
        <taxon>Boletales</taxon>
        <taxon>Suillineae</taxon>
        <taxon>Rhizopogonaceae</taxon>
        <taxon>Rhizopogon</taxon>
    </lineage>
</organism>
<keyword evidence="2" id="KW-1185">Reference proteome</keyword>
<gene>
    <name evidence="1" type="ORF">AZE42_11808</name>
</gene>
<reference evidence="1 2" key="1">
    <citation type="submission" date="2016-03" db="EMBL/GenBank/DDBJ databases">
        <title>Comparative genomics of the ectomycorrhizal sister species Rhizopogon vinicolor and Rhizopogon vesiculosus (Basidiomycota: Boletales) reveals a divergence of the mating type B locus.</title>
        <authorList>
            <person name="Mujic A.B."/>
            <person name="Kuo A."/>
            <person name="Tritt A."/>
            <person name="Lipzen A."/>
            <person name="Chen C."/>
            <person name="Johnson J."/>
            <person name="Sharma A."/>
            <person name="Barry K."/>
            <person name="Grigoriev I.V."/>
            <person name="Spatafora J.W."/>
        </authorList>
    </citation>
    <scope>NUCLEOTIDE SEQUENCE [LARGE SCALE GENOMIC DNA]</scope>
    <source>
        <strain evidence="1 2">AM-OR11-056</strain>
    </source>
</reference>
<dbReference type="Pfam" id="PF10712">
    <property type="entry name" value="NAD-GH"/>
    <property type="match status" value="1"/>
</dbReference>
<name>A0A1J8QHC0_9AGAM</name>
<dbReference type="InterPro" id="IPR019651">
    <property type="entry name" value="Glutamate_DH_NAD-spec"/>
</dbReference>
<dbReference type="EMBL" id="LVVM01000733">
    <property type="protein sequence ID" value="OJA20055.1"/>
    <property type="molecule type" value="Genomic_DNA"/>
</dbReference>
<accession>A0A1J8QHC0</accession>
<proteinExistence type="predicted"/>
<sequence>SWTTFSTGLRVVVEQVTAELLETGTGDDRHEIDTINAPEVLVLVLEVLNEVVHEAVVKVLTTQVGVIGGSLDLEDTLLNVQEENIEGSSTEIENEDIVLAVDLVKTRHLTISLWFFS</sequence>
<evidence type="ECO:0000313" key="1">
    <source>
        <dbReference type="EMBL" id="OJA20055.1"/>
    </source>
</evidence>
<dbReference type="Proteomes" id="UP000183567">
    <property type="component" value="Unassembled WGS sequence"/>
</dbReference>
<dbReference type="STRING" id="180088.A0A1J8QHC0"/>
<protein>
    <submittedName>
        <fullName evidence="1">Uncharacterized protein</fullName>
    </submittedName>
</protein>
<dbReference type="AlphaFoldDB" id="A0A1J8QHC0"/>
<feature type="non-terminal residue" evidence="1">
    <location>
        <position position="1"/>
    </location>
</feature>
<comment type="caution">
    <text evidence="1">The sequence shown here is derived from an EMBL/GenBank/DDBJ whole genome shotgun (WGS) entry which is preliminary data.</text>
</comment>
<evidence type="ECO:0000313" key="2">
    <source>
        <dbReference type="Proteomes" id="UP000183567"/>
    </source>
</evidence>